<dbReference type="EMBL" id="NHRY01000063">
    <property type="protein sequence ID" value="PPQ36051.1"/>
    <property type="molecule type" value="Genomic_DNA"/>
</dbReference>
<dbReference type="SUPFAM" id="SSF103088">
    <property type="entry name" value="OmpA-like"/>
    <property type="match status" value="1"/>
</dbReference>
<keyword evidence="4" id="KW-1185">Reference proteome</keyword>
<dbReference type="Pfam" id="PF00691">
    <property type="entry name" value="OmpA"/>
    <property type="match status" value="1"/>
</dbReference>
<reference evidence="3 4" key="1">
    <citation type="journal article" date="2018" name="Arch. Microbiol.">
        <title>New insights into the metabolic potential of the phototrophic purple bacterium Rhodopila globiformis DSM 161(T) from its draft genome sequence and evidence for a vanadium-dependent nitrogenase.</title>
        <authorList>
            <person name="Imhoff J.F."/>
            <person name="Rahn T."/>
            <person name="Kunzel S."/>
            <person name="Neulinger S.C."/>
        </authorList>
    </citation>
    <scope>NUCLEOTIDE SEQUENCE [LARGE SCALE GENOMIC DNA]</scope>
    <source>
        <strain evidence="3 4">DSM 161</strain>
    </source>
</reference>
<comment type="caution">
    <text evidence="3">The sequence shown here is derived from an EMBL/GenBank/DDBJ whole genome shotgun (WGS) entry which is preliminary data.</text>
</comment>
<dbReference type="OrthoDB" id="7282444at2"/>
<accession>A0A2S6NL90</accession>
<feature type="region of interest" description="Disordered" evidence="1">
    <location>
        <begin position="1"/>
        <end position="29"/>
    </location>
</feature>
<gene>
    <name evidence="3" type="ORF">CCS01_06035</name>
</gene>
<dbReference type="RefSeq" id="WP_158258255.1">
    <property type="nucleotide sequence ID" value="NZ_NHRY01000063.1"/>
</dbReference>
<dbReference type="Gene3D" id="3.30.1330.60">
    <property type="entry name" value="OmpA-like domain"/>
    <property type="match status" value="1"/>
</dbReference>
<evidence type="ECO:0000313" key="3">
    <source>
        <dbReference type="EMBL" id="PPQ36051.1"/>
    </source>
</evidence>
<feature type="non-terminal residue" evidence="3">
    <location>
        <position position="1"/>
    </location>
</feature>
<proteinExistence type="predicted"/>
<dbReference type="Proteomes" id="UP000239724">
    <property type="component" value="Unassembled WGS sequence"/>
</dbReference>
<sequence length="129" mass="12523">PALPEAPPPRPPEAGPERVAAAVPPPMPPAGPSVTAASIVFVEGSTTLSPPAADEVKAFAGKRGKGVIVVTGYGDAAASDPAAQSAALSVGIARATAIADALKADGVPSDAVRVNAEASGRGASLRLLQ</sequence>
<organism evidence="3 4">
    <name type="scientific">Rhodopila globiformis</name>
    <name type="common">Rhodopseudomonas globiformis</name>
    <dbReference type="NCBI Taxonomy" id="1071"/>
    <lineage>
        <taxon>Bacteria</taxon>
        <taxon>Pseudomonadati</taxon>
        <taxon>Pseudomonadota</taxon>
        <taxon>Alphaproteobacteria</taxon>
        <taxon>Acetobacterales</taxon>
        <taxon>Acetobacteraceae</taxon>
        <taxon>Rhodopila</taxon>
    </lineage>
</organism>
<dbReference type="AlphaFoldDB" id="A0A2S6NL90"/>
<evidence type="ECO:0000313" key="4">
    <source>
        <dbReference type="Proteomes" id="UP000239724"/>
    </source>
</evidence>
<protein>
    <recommendedName>
        <fullName evidence="2">OmpA-like domain-containing protein</fullName>
    </recommendedName>
</protein>
<feature type="domain" description="OmpA-like" evidence="2">
    <location>
        <begin position="41"/>
        <end position="121"/>
    </location>
</feature>
<feature type="compositionally biased region" description="Pro residues" evidence="1">
    <location>
        <begin position="1"/>
        <end position="14"/>
    </location>
</feature>
<evidence type="ECO:0000256" key="1">
    <source>
        <dbReference type="SAM" id="MobiDB-lite"/>
    </source>
</evidence>
<dbReference type="InterPro" id="IPR006665">
    <property type="entry name" value="OmpA-like"/>
</dbReference>
<name>A0A2S6NL90_RHOGL</name>
<evidence type="ECO:0000259" key="2">
    <source>
        <dbReference type="Pfam" id="PF00691"/>
    </source>
</evidence>
<dbReference type="InterPro" id="IPR036737">
    <property type="entry name" value="OmpA-like_sf"/>
</dbReference>